<organism evidence="1 2">
    <name type="scientific">Rhabditophanes sp. KR3021</name>
    <dbReference type="NCBI Taxonomy" id="114890"/>
    <lineage>
        <taxon>Eukaryota</taxon>
        <taxon>Metazoa</taxon>
        <taxon>Ecdysozoa</taxon>
        <taxon>Nematoda</taxon>
        <taxon>Chromadorea</taxon>
        <taxon>Rhabditida</taxon>
        <taxon>Tylenchina</taxon>
        <taxon>Panagrolaimomorpha</taxon>
        <taxon>Strongyloidoidea</taxon>
        <taxon>Alloionematidae</taxon>
        <taxon>Rhabditophanes</taxon>
    </lineage>
</organism>
<name>A0AC35TNM8_9BILA</name>
<proteinExistence type="predicted"/>
<reference evidence="2" key="1">
    <citation type="submission" date="2016-11" db="UniProtKB">
        <authorList>
            <consortium name="WormBaseParasite"/>
        </authorList>
    </citation>
    <scope>IDENTIFICATION</scope>
    <source>
        <strain evidence="2">KR3021</strain>
    </source>
</reference>
<evidence type="ECO:0000313" key="2">
    <source>
        <dbReference type="WBParaSite" id="RSKR_0000255800.1"/>
    </source>
</evidence>
<dbReference type="Proteomes" id="UP000095286">
    <property type="component" value="Unplaced"/>
</dbReference>
<sequence length="614" mass="68680">MDQTQGPKINLYSDPVYSLNSGLKLSEVFFSLLAVFFLEYGSTIVDAINSFYNENVMLSEEKLEIIKLKDDIRELSDERSKYNVKDDFAAYFKLDRKINTKQDAINKMEDALDQTKSFKKVFAMKLLGYFIRLVAFSFFSYMCSNATIFTVPKTDFPFISRILSSPNVFYDSSIYSENVAPVSILFLVTILFTSFDRIITFINGKKLLSRKKMESEDNASEVLAINFNQDVKALLIGHDRGFSIFDLTTVEKLDKAHENTGKFTNILHIERLFSSCLIAFVTQARPRNLIVYNFQKSINVCDPAFKSTIVAIKLNRLRLIVVLEDTILIHNVRDMKQLQQIKETPKNNSGIVDLSCAENSLLAYPGDSQKGIVNIYDAEHLTSAINIHAHDSPLAVIKFNADASKIATCSIKGTVIRIWQVSTGVKLYEFSRGMARNATIYSLAFSQCGVYLALSSNTETVHVFKCGIQELQQQQAVIGSPEGDSTYSGWINYYAKQASAYLPLQVNELMQREKSFATAGLPKFGYKNIVAIPTINKIPHLLVATIAGYLYCYRLPVEGGECSLLHQYTIGPERLTKEGSSSPAQTPVPSSPAATRAQNNSVEDEESLNDGGSN</sequence>
<accession>A0AC35TNM8</accession>
<evidence type="ECO:0000313" key="1">
    <source>
        <dbReference type="Proteomes" id="UP000095286"/>
    </source>
</evidence>
<protein>
    <submittedName>
        <fullName evidence="2">Guided entry of tail-anchored proteins factor 1</fullName>
    </submittedName>
</protein>
<dbReference type="WBParaSite" id="RSKR_0000255800.1">
    <property type="protein sequence ID" value="RSKR_0000255800.1"/>
    <property type="gene ID" value="RSKR_0000255800"/>
</dbReference>